<organism evidence="2 3">
    <name type="scientific">Candidatus Opimibacter skivensis</name>
    <dbReference type="NCBI Taxonomy" id="2982028"/>
    <lineage>
        <taxon>Bacteria</taxon>
        <taxon>Pseudomonadati</taxon>
        <taxon>Bacteroidota</taxon>
        <taxon>Saprospiria</taxon>
        <taxon>Saprospirales</taxon>
        <taxon>Saprospiraceae</taxon>
        <taxon>Candidatus Opimibacter</taxon>
    </lineage>
</organism>
<protein>
    <submittedName>
        <fullName evidence="2">Uncharacterized protein</fullName>
    </submittedName>
</protein>
<keyword evidence="1" id="KW-1133">Transmembrane helix</keyword>
<evidence type="ECO:0000313" key="3">
    <source>
        <dbReference type="Proteomes" id="UP000808337"/>
    </source>
</evidence>
<name>A0A9D7SY01_9BACT</name>
<keyword evidence="1" id="KW-0472">Membrane</keyword>
<gene>
    <name evidence="2" type="ORF">IPP15_23790</name>
</gene>
<reference evidence="2 3" key="1">
    <citation type="submission" date="2020-10" db="EMBL/GenBank/DDBJ databases">
        <title>Connecting structure to function with the recovery of over 1000 high-quality activated sludge metagenome-assembled genomes encoding full-length rRNA genes using long-read sequencing.</title>
        <authorList>
            <person name="Singleton C.M."/>
            <person name="Petriglieri F."/>
            <person name="Kristensen J.M."/>
            <person name="Kirkegaard R.H."/>
            <person name="Michaelsen T.Y."/>
            <person name="Andersen M.H."/>
            <person name="Karst S.M."/>
            <person name="Dueholm M.S."/>
            <person name="Nielsen P.H."/>
            <person name="Albertsen M."/>
        </authorList>
    </citation>
    <scope>NUCLEOTIDE SEQUENCE [LARGE SCALE GENOMIC DNA]</scope>
    <source>
        <strain evidence="2">Ribe_18-Q3-R11-54_MAXAC.273</strain>
    </source>
</reference>
<proteinExistence type="predicted"/>
<feature type="transmembrane region" description="Helical" evidence="1">
    <location>
        <begin position="7"/>
        <end position="32"/>
    </location>
</feature>
<evidence type="ECO:0000256" key="1">
    <source>
        <dbReference type="SAM" id="Phobius"/>
    </source>
</evidence>
<evidence type="ECO:0000313" key="2">
    <source>
        <dbReference type="EMBL" id="MBK9985323.1"/>
    </source>
</evidence>
<keyword evidence="1" id="KW-0812">Transmembrane</keyword>
<feature type="transmembrane region" description="Helical" evidence="1">
    <location>
        <begin position="55"/>
        <end position="74"/>
    </location>
</feature>
<sequence length="158" mass="18487">MKNKIPLWINLSFWFFLCAGMIFDMLVVAVNWRSGELTDIKHLQDFFRITNPGDYFYLKFGVLIFSIICLVYYWKPSKTIRMLLLIALCVSLADMVFTMVHFLPINIYMAGSNLDAVLTKQRANSWFTANYFRIALDFIGLYVSSRALHKEYTLLPNQ</sequence>
<dbReference type="Proteomes" id="UP000808337">
    <property type="component" value="Unassembled WGS sequence"/>
</dbReference>
<comment type="caution">
    <text evidence="2">The sequence shown here is derived from an EMBL/GenBank/DDBJ whole genome shotgun (WGS) entry which is preliminary data.</text>
</comment>
<feature type="transmembrane region" description="Helical" evidence="1">
    <location>
        <begin position="83"/>
        <end position="103"/>
    </location>
</feature>
<dbReference type="EMBL" id="JADKGY010000035">
    <property type="protein sequence ID" value="MBK9985323.1"/>
    <property type="molecule type" value="Genomic_DNA"/>
</dbReference>
<dbReference type="AlphaFoldDB" id="A0A9D7SY01"/>
<accession>A0A9D7SY01</accession>